<keyword evidence="1" id="KW-1133">Transmembrane helix</keyword>
<feature type="transmembrane region" description="Helical" evidence="1">
    <location>
        <begin position="310"/>
        <end position="330"/>
    </location>
</feature>
<evidence type="ECO:0000313" key="2">
    <source>
        <dbReference type="EMBL" id="CDM65836.1"/>
    </source>
</evidence>
<evidence type="ECO:0000313" key="3">
    <source>
        <dbReference type="Proteomes" id="UP000031518"/>
    </source>
</evidence>
<reference evidence="2 3" key="1">
    <citation type="submission" date="2013-12" db="EMBL/GenBank/DDBJ databases">
        <authorList>
            <person name="Stott M."/>
        </authorList>
    </citation>
    <scope>NUCLEOTIDE SEQUENCE [LARGE SCALE GENOMIC DNA]</scope>
    <source>
        <strain evidence="2 3">K22</strain>
    </source>
</reference>
<dbReference type="AlphaFoldDB" id="A0A0B6WXL7"/>
<organism evidence="2 3">
    <name type="scientific">Pyrinomonas methylaliphatogenes</name>
    <dbReference type="NCBI Taxonomy" id="454194"/>
    <lineage>
        <taxon>Bacteria</taxon>
        <taxon>Pseudomonadati</taxon>
        <taxon>Acidobacteriota</taxon>
        <taxon>Blastocatellia</taxon>
        <taxon>Blastocatellales</taxon>
        <taxon>Pyrinomonadaceae</taxon>
        <taxon>Pyrinomonas</taxon>
    </lineage>
</organism>
<dbReference type="STRING" id="454194.PYK22_01843"/>
<feature type="transmembrane region" description="Helical" evidence="1">
    <location>
        <begin position="351"/>
        <end position="370"/>
    </location>
</feature>
<feature type="transmembrane region" description="Helical" evidence="1">
    <location>
        <begin position="229"/>
        <end position="252"/>
    </location>
</feature>
<name>A0A0B6WXL7_9BACT</name>
<feature type="transmembrane region" description="Helical" evidence="1">
    <location>
        <begin position="376"/>
        <end position="398"/>
    </location>
</feature>
<dbReference type="Proteomes" id="UP000031518">
    <property type="component" value="Unassembled WGS sequence"/>
</dbReference>
<accession>A0A0B6WXL7</accession>
<feature type="transmembrane region" description="Helical" evidence="1">
    <location>
        <begin position="129"/>
        <end position="147"/>
    </location>
</feature>
<sequence>MNRRLCLTPILPYTLAAVLSILALILVLRLWRADLHVPLAYFGDAIYYSALIKTMTETGWILHNDRLGMPLGSDFHDFPSADIFNIFLLKLLSYLIHDPIILFNLFYLATYPLAAISSLFVLKRFGISNATAICLSILYAFIPFHFLSGCGHMFLSSYYMVPLAVMIALWIAMGEGARVGLRNRKAIFSIVFCLILGTSGIFYYPFFACFFFLIAGISATISSKNLRPLLTAAALILLVLTSLTISLLPQIAYLKRNGDVRAARRTAVEAEIYGLKPVQMILPVTGHRISKLAELKRKYNAAPLSQENDFASIGTASTIGFLFLIGWGLFFRPNSTERKFQVLDKLGLFNLAAVLLATVGGFGSLFALLISPQIRVYHRICVFIAFFSLFALALFIEMHAKPRFFSKKKNSIFHAFLITITILGLLDQTTDGFIPTYEQDQREERSYRAFINEIERRMPFHAMIFQLPYMPFPGSPPINQMQDSDHFKAYLLSRTLRWSYGAIKDRPADLWQRQVVTLPVERFIEELCVAGFSGILINRTGYADHGAAIEAQLSSFLGPPLASDDDKLSFFSLLDYKTKLKGQIPDVLWQKREDSILHPIKLIWEDGFSNLEGTPENNWRWCSSQGRLQIRNDQPRAREIVIEMELSTGYGEASDIWINGLSLNDHLRINADETRYVRRIVVPPGTHYLEFSCNAPLVRAPRDARDLVFKAGNFKLTEIVQ</sequence>
<gene>
    <name evidence="2" type="ORF">PYK22_01843</name>
</gene>
<evidence type="ECO:0000256" key="1">
    <source>
        <dbReference type="SAM" id="Phobius"/>
    </source>
</evidence>
<dbReference type="GO" id="GO:0016740">
    <property type="term" value="F:transferase activity"/>
    <property type="evidence" value="ECO:0007669"/>
    <property type="project" value="UniProtKB-KW"/>
</dbReference>
<keyword evidence="3" id="KW-1185">Reference proteome</keyword>
<keyword evidence="2" id="KW-0808">Transferase</keyword>
<protein>
    <submittedName>
        <fullName evidence="2">Uncharacterized protein</fullName>
    </submittedName>
</protein>
<keyword evidence="1" id="KW-0472">Membrane</keyword>
<reference evidence="2 3" key="2">
    <citation type="submission" date="2015-01" db="EMBL/GenBank/DDBJ databases">
        <title>Complete genome sequence of Pyrinomonas methylaliphatogenes type strain K22T.</title>
        <authorList>
            <person name="Lee K.C.Y."/>
            <person name="Power J.F."/>
            <person name="Dunfield P.F."/>
            <person name="Morgan X.C."/>
            <person name="Huttenhower C."/>
            <person name="Stott M.B."/>
        </authorList>
    </citation>
    <scope>NUCLEOTIDE SEQUENCE [LARGE SCALE GENOMIC DNA]</scope>
    <source>
        <strain evidence="2 3">K22</strain>
    </source>
</reference>
<keyword evidence="1" id="KW-0812">Transmembrane</keyword>
<feature type="transmembrane region" description="Helical" evidence="1">
    <location>
        <begin position="100"/>
        <end position="122"/>
    </location>
</feature>
<feature type="transmembrane region" description="Helical" evidence="1">
    <location>
        <begin position="12"/>
        <end position="31"/>
    </location>
</feature>
<feature type="transmembrane region" description="Helical" evidence="1">
    <location>
        <begin position="186"/>
        <end position="217"/>
    </location>
</feature>
<dbReference type="EMBL" id="CBXV010000006">
    <property type="protein sequence ID" value="CDM65836.1"/>
    <property type="molecule type" value="Genomic_DNA"/>
</dbReference>
<feature type="transmembrane region" description="Helical" evidence="1">
    <location>
        <begin position="153"/>
        <end position="174"/>
    </location>
</feature>
<proteinExistence type="predicted"/>